<dbReference type="Proteomes" id="UP000005408">
    <property type="component" value="Unassembled WGS sequence"/>
</dbReference>
<keyword evidence="3" id="KW-1185">Reference proteome</keyword>
<dbReference type="CDD" id="cd23659">
    <property type="entry name" value="USP_At3g01520-like"/>
    <property type="match status" value="1"/>
</dbReference>
<feature type="domain" description="UspA" evidence="1">
    <location>
        <begin position="20"/>
        <end position="162"/>
    </location>
</feature>
<dbReference type="SUPFAM" id="SSF52402">
    <property type="entry name" value="Adenine nucleotide alpha hydrolases-like"/>
    <property type="match status" value="1"/>
</dbReference>
<dbReference type="Pfam" id="PF00582">
    <property type="entry name" value="Usp"/>
    <property type="match status" value="1"/>
</dbReference>
<evidence type="ECO:0000259" key="1">
    <source>
        <dbReference type="Pfam" id="PF00582"/>
    </source>
</evidence>
<dbReference type="InterPro" id="IPR006015">
    <property type="entry name" value="Universal_stress_UspA"/>
</dbReference>
<reference evidence="2" key="1">
    <citation type="submission" date="2022-08" db="UniProtKB">
        <authorList>
            <consortium name="EnsemblMetazoa"/>
        </authorList>
    </citation>
    <scope>IDENTIFICATION</scope>
    <source>
        <strain evidence="2">05x7-T-G4-1.051#20</strain>
    </source>
</reference>
<protein>
    <recommendedName>
        <fullName evidence="1">UspA domain-containing protein</fullName>
    </recommendedName>
</protein>
<evidence type="ECO:0000313" key="3">
    <source>
        <dbReference type="Proteomes" id="UP000005408"/>
    </source>
</evidence>
<organism evidence="2 3">
    <name type="scientific">Magallana gigas</name>
    <name type="common">Pacific oyster</name>
    <name type="synonym">Crassostrea gigas</name>
    <dbReference type="NCBI Taxonomy" id="29159"/>
    <lineage>
        <taxon>Eukaryota</taxon>
        <taxon>Metazoa</taxon>
        <taxon>Spiralia</taxon>
        <taxon>Lophotrochozoa</taxon>
        <taxon>Mollusca</taxon>
        <taxon>Bivalvia</taxon>
        <taxon>Autobranchia</taxon>
        <taxon>Pteriomorphia</taxon>
        <taxon>Ostreida</taxon>
        <taxon>Ostreoidea</taxon>
        <taxon>Ostreidae</taxon>
        <taxon>Magallana</taxon>
    </lineage>
</organism>
<evidence type="ECO:0000313" key="2">
    <source>
        <dbReference type="EnsemblMetazoa" id="G11414.1:cds"/>
    </source>
</evidence>
<dbReference type="PRINTS" id="PR01438">
    <property type="entry name" value="UNVRSLSTRESS"/>
</dbReference>
<dbReference type="PANTHER" id="PTHR46989:SF3">
    <property type="entry name" value="USPA DOMAIN-CONTAINING PROTEIN"/>
    <property type="match status" value="1"/>
</dbReference>
<dbReference type="Gene3D" id="3.40.50.620">
    <property type="entry name" value="HUPs"/>
    <property type="match status" value="1"/>
</dbReference>
<dbReference type="AlphaFoldDB" id="A0A8W8HWR7"/>
<accession>A0A8W8HWR7</accession>
<dbReference type="InterPro" id="IPR006016">
    <property type="entry name" value="UspA"/>
</dbReference>
<dbReference type="PANTHER" id="PTHR46989">
    <property type="entry name" value="USP DOMAIN-CONTAINING PROTEIN"/>
    <property type="match status" value="1"/>
</dbReference>
<dbReference type="InterPro" id="IPR014729">
    <property type="entry name" value="Rossmann-like_a/b/a_fold"/>
</dbReference>
<name>A0A8W8HWR7_MAGGI</name>
<dbReference type="EnsemblMetazoa" id="G11414.1">
    <property type="protein sequence ID" value="G11414.1:cds"/>
    <property type="gene ID" value="G11414"/>
</dbReference>
<proteinExistence type="predicted"/>
<sequence length="171" mass="19352">MRITNDHLRYRLTASTTKMKVLLANDGSKIAKDALEWYLQNLHMDDNRLYIVHIVDSRYGFENKDPVVPGDQHFFVLIHNEKEDKAKTLSAEMETFLKDNKISGEVNILYGDAGEEIVKRASEVDACLVVTGTRGLGVIRRTVLGSVSQYVLHHSNVPVAIYTDKCFKGKK</sequence>